<dbReference type="SUPFAM" id="SSF53448">
    <property type="entry name" value="Nucleotide-diphospho-sugar transferases"/>
    <property type="match status" value="1"/>
</dbReference>
<dbReference type="InterPro" id="IPR023214">
    <property type="entry name" value="HAD_sf"/>
</dbReference>
<dbReference type="GO" id="GO:0046872">
    <property type="term" value="F:metal ion binding"/>
    <property type="evidence" value="ECO:0007669"/>
    <property type="project" value="UniProtKB-KW"/>
</dbReference>
<evidence type="ECO:0000256" key="8">
    <source>
        <dbReference type="ARBA" id="ARBA00022723"/>
    </source>
</evidence>
<dbReference type="CDD" id="cd02513">
    <property type="entry name" value="CMP-NeuAc_Synthase"/>
    <property type="match status" value="1"/>
</dbReference>
<dbReference type="GO" id="GO:0006054">
    <property type="term" value="P:N-acetylneuraminate metabolic process"/>
    <property type="evidence" value="ECO:0007669"/>
    <property type="project" value="UniProtKB-UniPathway"/>
</dbReference>
<evidence type="ECO:0000256" key="10">
    <source>
        <dbReference type="ARBA" id="ARBA00022842"/>
    </source>
</evidence>
<keyword evidence="10" id="KW-0460">Magnesium</keyword>
<dbReference type="SFLD" id="SFLDS00003">
    <property type="entry name" value="Haloacid_Dehalogenase"/>
    <property type="match status" value="1"/>
</dbReference>
<dbReference type="InterPro" id="IPR029044">
    <property type="entry name" value="Nucleotide-diphossugar_trans"/>
</dbReference>
<evidence type="ECO:0000256" key="1">
    <source>
        <dbReference type="ARBA" id="ARBA00001862"/>
    </source>
</evidence>
<evidence type="ECO:0000256" key="2">
    <source>
        <dbReference type="ARBA" id="ARBA00001946"/>
    </source>
</evidence>
<dbReference type="PANTHER" id="PTHR21485:SF3">
    <property type="entry name" value="N-ACYLNEURAMINATE CYTIDYLYLTRANSFERASE"/>
    <property type="match status" value="1"/>
</dbReference>
<dbReference type="Pfam" id="PF02348">
    <property type="entry name" value="CTP_transf_3"/>
    <property type="match status" value="1"/>
</dbReference>
<evidence type="ECO:0000256" key="7">
    <source>
        <dbReference type="ARBA" id="ARBA00012491"/>
    </source>
</evidence>
<keyword evidence="11" id="KW-0548">Nucleotidyltransferase</keyword>
<evidence type="ECO:0000256" key="4">
    <source>
        <dbReference type="ARBA" id="ARBA00005893"/>
    </source>
</evidence>
<dbReference type="GO" id="GO:0016788">
    <property type="term" value="F:hydrolase activity, acting on ester bonds"/>
    <property type="evidence" value="ECO:0007669"/>
    <property type="project" value="InterPro"/>
</dbReference>
<evidence type="ECO:0000256" key="3">
    <source>
        <dbReference type="ARBA" id="ARBA00005141"/>
    </source>
</evidence>
<comment type="catalytic activity">
    <reaction evidence="1">
        <text>an N-acylneuraminate + CTP = a CMP-N-acyl-beta-neuraminate + diphosphate</text>
        <dbReference type="Rhea" id="RHEA:11344"/>
        <dbReference type="ChEBI" id="CHEBI:33019"/>
        <dbReference type="ChEBI" id="CHEBI:37563"/>
        <dbReference type="ChEBI" id="CHEBI:60073"/>
        <dbReference type="ChEBI" id="CHEBI:68671"/>
        <dbReference type="EC" id="2.7.7.43"/>
    </reaction>
</comment>
<evidence type="ECO:0000256" key="9">
    <source>
        <dbReference type="ARBA" id="ARBA00022801"/>
    </source>
</evidence>
<dbReference type="PANTHER" id="PTHR21485">
    <property type="entry name" value="HAD SUPERFAMILY MEMBERS CMAS AND KDSC"/>
    <property type="match status" value="1"/>
</dbReference>
<dbReference type="NCBIfam" id="TIGR01670">
    <property type="entry name" value="KdsC-phosphatas"/>
    <property type="match status" value="1"/>
</dbReference>
<dbReference type="Proteomes" id="UP000541058">
    <property type="component" value="Unassembled WGS sequence"/>
</dbReference>
<dbReference type="UniPathway" id="UPA00628"/>
<dbReference type="SFLD" id="SFLDG01136">
    <property type="entry name" value="C1.6:_Phosphoserine_Phosphatas"/>
    <property type="match status" value="1"/>
</dbReference>
<comment type="cofactor">
    <cofactor evidence="2">
        <name>Mg(2+)</name>
        <dbReference type="ChEBI" id="CHEBI:18420"/>
    </cofactor>
</comment>
<keyword evidence="11" id="KW-0808">Transferase</keyword>
<dbReference type="InterPro" id="IPR010023">
    <property type="entry name" value="KdsC_fam"/>
</dbReference>
<sequence>MKNLVGQTVAFIPVRGGSKSIPLKNIKLLNGRPLIYWTLDAAVNCNEIDTVVVSTDSEEIKNVVEEYKSPKIEVISRSNEVSTDTASTESVMIEFAKNYSFENIVLVQATSPLLESGDISKGINKFSEENIDSVLSVVRQKRFIWEEKSPVVEAINYDPLNRPRRQEFNGFLVENGAFYVTSREDLLATECRISGKIAAVEMSEETYFEIDEPSDWTIVESLLKKKSNSRLNDQIIKKIRCVLTDSDGVLTDGGMYYSENGDELKKFNTKDGMGFKLLRETGIITGIITGENIELVRRRAEKMKVDEVYLGIQDKMKILNEVCSKYSLDYEEIAYIGDDINDLEVIKTVGLGCTVNDGMECVKEVAKVITKAKGGEGAVREVVELILKTK</sequence>
<comment type="caution">
    <text evidence="11">The sequence shown here is derived from an EMBL/GenBank/DDBJ whole genome shotgun (WGS) entry which is preliminary data.</text>
</comment>
<dbReference type="AlphaFoldDB" id="A0A7X8C2S3"/>
<dbReference type="EC" id="2.7.7.43" evidence="7"/>
<comment type="pathway">
    <text evidence="3">Amino-sugar metabolism; N-acetylneuraminate metabolism.</text>
</comment>
<dbReference type="RefSeq" id="WP_276646787.1">
    <property type="nucleotide sequence ID" value="NZ_JAAYSM010000090.1"/>
</dbReference>
<name>A0A7X8C2S3_9LACT</name>
<dbReference type="InterPro" id="IPR036412">
    <property type="entry name" value="HAD-like_sf"/>
</dbReference>
<accession>A0A7X8C2S3</accession>
<dbReference type="InterPro" id="IPR003329">
    <property type="entry name" value="Cytidylyl_trans"/>
</dbReference>
<keyword evidence="9" id="KW-0378">Hydrolase</keyword>
<dbReference type="GO" id="GO:0008781">
    <property type="term" value="F:N-acylneuraminate cytidylyltransferase activity"/>
    <property type="evidence" value="ECO:0007669"/>
    <property type="project" value="UniProtKB-EC"/>
</dbReference>
<dbReference type="Gene3D" id="3.40.50.1000">
    <property type="entry name" value="HAD superfamily/HAD-like"/>
    <property type="match status" value="1"/>
</dbReference>
<dbReference type="Gene3D" id="3.90.550.10">
    <property type="entry name" value="Spore Coat Polysaccharide Biosynthesis Protein SpsA, Chain A"/>
    <property type="match status" value="1"/>
</dbReference>
<organism evidence="11 12">
    <name type="scientific">Globicatella sulfidifaciens</name>
    <dbReference type="NCBI Taxonomy" id="136093"/>
    <lineage>
        <taxon>Bacteria</taxon>
        <taxon>Bacillati</taxon>
        <taxon>Bacillota</taxon>
        <taxon>Bacilli</taxon>
        <taxon>Lactobacillales</taxon>
        <taxon>Aerococcaceae</taxon>
        <taxon>Globicatella</taxon>
    </lineage>
</organism>
<evidence type="ECO:0000256" key="6">
    <source>
        <dbReference type="ARBA" id="ARBA00011881"/>
    </source>
</evidence>
<comment type="similarity">
    <text evidence="5">Belongs to the CMP-NeuNAc synthase family.</text>
</comment>
<dbReference type="InterPro" id="IPR050793">
    <property type="entry name" value="CMP-NeuNAc_synthase"/>
</dbReference>
<dbReference type="SUPFAM" id="SSF56784">
    <property type="entry name" value="HAD-like"/>
    <property type="match status" value="1"/>
</dbReference>
<reference evidence="11 12" key="1">
    <citation type="journal article" date="2020" name="Biotechnol. Biofuels">
        <title>New insights from the biogas microbiome by comprehensive genome-resolved metagenomics of nearly 1600 species originating from multiple anaerobic digesters.</title>
        <authorList>
            <person name="Campanaro S."/>
            <person name="Treu L."/>
            <person name="Rodriguez-R L.M."/>
            <person name="Kovalovszki A."/>
            <person name="Ziels R.M."/>
            <person name="Maus I."/>
            <person name="Zhu X."/>
            <person name="Kougias P.G."/>
            <person name="Basile A."/>
            <person name="Luo G."/>
            <person name="Schluter A."/>
            <person name="Konstantinidis K.T."/>
            <person name="Angelidaki I."/>
        </authorList>
    </citation>
    <scope>NUCLEOTIDE SEQUENCE [LARGE SCALE GENOMIC DNA]</scope>
    <source>
        <strain evidence="11">AS23ysBPME_34</strain>
    </source>
</reference>
<gene>
    <name evidence="11" type="ORF">GX355_02800</name>
</gene>
<dbReference type="FunFam" id="3.40.50.1000:FF:000029">
    <property type="entry name" value="3-deoxy-D-manno-octulosonate 8-phosphate phosphatase KdsC"/>
    <property type="match status" value="1"/>
</dbReference>
<proteinExistence type="inferred from homology"/>
<dbReference type="SFLD" id="SFLDG01138">
    <property type="entry name" value="C1.6.2:_Deoxy-d-mannose-octulo"/>
    <property type="match status" value="1"/>
</dbReference>
<protein>
    <recommendedName>
        <fullName evidence="7">N-acylneuraminate cytidylyltransferase</fullName>
        <ecNumber evidence="7">2.7.7.43</ecNumber>
    </recommendedName>
</protein>
<comment type="subunit">
    <text evidence="6">Homotetramer.</text>
</comment>
<evidence type="ECO:0000256" key="5">
    <source>
        <dbReference type="ARBA" id="ARBA00010726"/>
    </source>
</evidence>
<dbReference type="EMBL" id="JAAYSM010000090">
    <property type="protein sequence ID" value="NLJ17768.1"/>
    <property type="molecule type" value="Genomic_DNA"/>
</dbReference>
<comment type="similarity">
    <text evidence="4">Belongs to the KdsC family.</text>
</comment>
<dbReference type="Pfam" id="PF08282">
    <property type="entry name" value="Hydrolase_3"/>
    <property type="match status" value="1"/>
</dbReference>
<evidence type="ECO:0000313" key="12">
    <source>
        <dbReference type="Proteomes" id="UP000541058"/>
    </source>
</evidence>
<keyword evidence="8" id="KW-0479">Metal-binding</keyword>
<evidence type="ECO:0000313" key="11">
    <source>
        <dbReference type="EMBL" id="NLJ17768.1"/>
    </source>
</evidence>